<organism evidence="3 4">
    <name type="scientific">Aromatoleum toluolicum</name>
    <dbReference type="NCBI Taxonomy" id="90060"/>
    <lineage>
        <taxon>Bacteria</taxon>
        <taxon>Pseudomonadati</taxon>
        <taxon>Pseudomonadota</taxon>
        <taxon>Betaproteobacteria</taxon>
        <taxon>Rhodocyclales</taxon>
        <taxon>Rhodocyclaceae</taxon>
        <taxon>Aromatoleum</taxon>
    </lineage>
</organism>
<dbReference type="PANTHER" id="PTHR30461">
    <property type="entry name" value="DNA-INVERTASE FROM LAMBDOID PROPHAGE"/>
    <property type="match status" value="1"/>
</dbReference>
<evidence type="ECO:0000313" key="3">
    <source>
        <dbReference type="EMBL" id="NMF98815.1"/>
    </source>
</evidence>
<evidence type="ECO:0008006" key="5">
    <source>
        <dbReference type="Google" id="ProtNLM"/>
    </source>
</evidence>
<protein>
    <recommendedName>
        <fullName evidence="5">Recombinase family protein</fullName>
    </recommendedName>
</protein>
<sequence>MTERVAILARYSDEQQRDTSIEDQIRRCQEVGRRHGLTVDDALIFVDSAITGQAKGEAKRKGFQALLKAWDANAFSVLIIDEFSRLSRDGVTQAQLIRRLENNQRVRMLTANGVDTTRPNWQLQLGLEGIIAQQAGRDTKHRVVRGMVGQLERGYMIAAPAYGYTLQREYDAEGKHLGSRWVIDESAAAVVRDIFAGRDHGQSMHQIARGLNAAAVPTCHRDRKNEADFWRPSRIRGVLCNPVYKGEFIWNGSSTIRAEAKKEGRLLEQIPYARPELRLVSDEVWDRCNAKMVSRSGYGGGKHALGGLVTCGCCGAVLVLSAGGRSLYCARCTLAKAAAGQSERLTSTVAAAGVQILLVEAAHFFLTDDFVVAFKASLHARLTGNGDAELKSARAELVRLERVQERLSRMMAASDEDDPVLIKRYEEARGAARLQKRHVDELVAGAQALDRAAIEAQLQIDPRLVLDKLFVADLPPEHLRSVLARLFPDIVFEGKRRRHLSIFRVQFVPGAALALASATSGVDDKPVELRFALSYSPASPLCGIKEGRWLVEVLA</sequence>
<dbReference type="InterPro" id="IPR038109">
    <property type="entry name" value="DNA_bind_recomb_sf"/>
</dbReference>
<evidence type="ECO:0000313" key="4">
    <source>
        <dbReference type="Proteomes" id="UP000634522"/>
    </source>
</evidence>
<dbReference type="Pfam" id="PF07508">
    <property type="entry name" value="Recombinase"/>
    <property type="match status" value="1"/>
</dbReference>
<dbReference type="SMART" id="SM00857">
    <property type="entry name" value="Resolvase"/>
    <property type="match status" value="1"/>
</dbReference>
<reference evidence="3 4" key="1">
    <citation type="submission" date="2019-12" db="EMBL/GenBank/DDBJ databases">
        <title>Comparative genomics gives insights into the taxonomy of the Azoarcus-Aromatoleum group and reveals separate origins of nif in the plant-associated Azoarcus and non-plant-associated Aromatoleum sub-groups.</title>
        <authorList>
            <person name="Lafos M."/>
            <person name="Maluk M."/>
            <person name="Batista M."/>
            <person name="Junghare M."/>
            <person name="Carmona M."/>
            <person name="Faoro H."/>
            <person name="Cruz L.M."/>
            <person name="Battistoni F."/>
            <person name="De Souza E."/>
            <person name="Pedrosa F."/>
            <person name="Chen W.-M."/>
            <person name="Poole P.S."/>
            <person name="Dixon R.A."/>
            <person name="James E.K."/>
        </authorList>
    </citation>
    <scope>NUCLEOTIDE SEQUENCE [LARGE SCALE GENOMIC DNA]</scope>
    <source>
        <strain evidence="3 4">T</strain>
    </source>
</reference>
<proteinExistence type="predicted"/>
<dbReference type="InterPro" id="IPR006119">
    <property type="entry name" value="Resolv_N"/>
</dbReference>
<dbReference type="InterPro" id="IPR011109">
    <property type="entry name" value="DNA_bind_recombinase_dom"/>
</dbReference>
<dbReference type="InterPro" id="IPR050639">
    <property type="entry name" value="SSR_resolvase"/>
</dbReference>
<dbReference type="Pfam" id="PF00239">
    <property type="entry name" value="Resolvase"/>
    <property type="match status" value="1"/>
</dbReference>
<name>A0ABX1NI16_9RHOO</name>
<dbReference type="PANTHER" id="PTHR30461:SF23">
    <property type="entry name" value="DNA RECOMBINASE-RELATED"/>
    <property type="match status" value="1"/>
</dbReference>
<dbReference type="PROSITE" id="PS51736">
    <property type="entry name" value="RECOMBINASES_3"/>
    <property type="match status" value="1"/>
</dbReference>
<evidence type="ECO:0000259" key="1">
    <source>
        <dbReference type="PROSITE" id="PS51736"/>
    </source>
</evidence>
<comment type="caution">
    <text evidence="3">The sequence shown here is derived from an EMBL/GenBank/DDBJ whole genome shotgun (WGS) entry which is preliminary data.</text>
</comment>
<dbReference type="Proteomes" id="UP000634522">
    <property type="component" value="Unassembled WGS sequence"/>
</dbReference>
<dbReference type="EMBL" id="WTVS01000032">
    <property type="protein sequence ID" value="NMF98815.1"/>
    <property type="molecule type" value="Genomic_DNA"/>
</dbReference>
<gene>
    <name evidence="3" type="ORF">GPA27_15635</name>
</gene>
<dbReference type="Gene3D" id="3.90.1750.20">
    <property type="entry name" value="Putative Large Serine Recombinase, Chain B, Domain 2"/>
    <property type="match status" value="1"/>
</dbReference>
<dbReference type="RefSeq" id="WP_169141505.1">
    <property type="nucleotide sequence ID" value="NZ_WTVS01000032.1"/>
</dbReference>
<dbReference type="CDD" id="cd00338">
    <property type="entry name" value="Ser_Recombinase"/>
    <property type="match status" value="1"/>
</dbReference>
<evidence type="ECO:0000259" key="2">
    <source>
        <dbReference type="PROSITE" id="PS51737"/>
    </source>
</evidence>
<accession>A0ABX1NI16</accession>
<dbReference type="InterPro" id="IPR036162">
    <property type="entry name" value="Resolvase-like_N_sf"/>
</dbReference>
<dbReference type="Gene3D" id="3.40.50.1390">
    <property type="entry name" value="Resolvase, N-terminal catalytic domain"/>
    <property type="match status" value="1"/>
</dbReference>
<feature type="domain" description="Recombinase" evidence="2">
    <location>
        <begin position="161"/>
        <end position="299"/>
    </location>
</feature>
<dbReference type="SUPFAM" id="SSF53041">
    <property type="entry name" value="Resolvase-like"/>
    <property type="match status" value="1"/>
</dbReference>
<keyword evidence="4" id="KW-1185">Reference proteome</keyword>
<dbReference type="PROSITE" id="PS51737">
    <property type="entry name" value="RECOMBINASE_DNA_BIND"/>
    <property type="match status" value="1"/>
</dbReference>
<feature type="domain" description="Resolvase/invertase-type recombinase catalytic" evidence="1">
    <location>
        <begin position="4"/>
        <end position="154"/>
    </location>
</feature>